<evidence type="ECO:0000259" key="1">
    <source>
        <dbReference type="Pfam" id="PF00535"/>
    </source>
</evidence>
<dbReference type="Gene3D" id="3.90.550.10">
    <property type="entry name" value="Spore Coat Polysaccharide Biosynthesis Protein SpsA, Chain A"/>
    <property type="match status" value="1"/>
</dbReference>
<dbReference type="RefSeq" id="WP_104096411.1">
    <property type="nucleotide sequence ID" value="NZ_JACHBP010000001.1"/>
</dbReference>
<keyword evidence="3" id="KW-1185">Reference proteome</keyword>
<dbReference type="PANTHER" id="PTHR43685:SF2">
    <property type="entry name" value="GLYCOSYLTRANSFERASE 2-LIKE DOMAIN-CONTAINING PROTEIN"/>
    <property type="match status" value="1"/>
</dbReference>
<dbReference type="GO" id="GO:0016740">
    <property type="term" value="F:transferase activity"/>
    <property type="evidence" value="ECO:0007669"/>
    <property type="project" value="UniProtKB-KW"/>
</dbReference>
<dbReference type="Proteomes" id="UP000298488">
    <property type="component" value="Unassembled WGS sequence"/>
</dbReference>
<dbReference type="InterPro" id="IPR001173">
    <property type="entry name" value="Glyco_trans_2-like"/>
</dbReference>
<name>A0A4R8VEG3_9MICO</name>
<reference evidence="2 3" key="1">
    <citation type="submission" date="2019-03" db="EMBL/GenBank/DDBJ databases">
        <title>Genomics of glacier-inhabiting Cryobacterium strains.</title>
        <authorList>
            <person name="Liu Q."/>
            <person name="Xin Y.-H."/>
        </authorList>
    </citation>
    <scope>NUCLEOTIDE SEQUENCE [LARGE SCALE GENOMIC DNA]</scope>
    <source>
        <strain evidence="2 3">CGMCC 1.10440</strain>
    </source>
</reference>
<keyword evidence="2" id="KW-0808">Transferase</keyword>
<dbReference type="OrthoDB" id="1757142at2"/>
<proteinExistence type="predicted"/>
<dbReference type="AlphaFoldDB" id="A0A4R8VEG3"/>
<dbReference type="PANTHER" id="PTHR43685">
    <property type="entry name" value="GLYCOSYLTRANSFERASE"/>
    <property type="match status" value="1"/>
</dbReference>
<accession>A0A4R8VEG3</accession>
<evidence type="ECO:0000313" key="3">
    <source>
        <dbReference type="Proteomes" id="UP000298488"/>
    </source>
</evidence>
<gene>
    <name evidence="2" type="ORF">E3N84_11245</name>
</gene>
<dbReference type="CDD" id="cd02525">
    <property type="entry name" value="Succinoglycan_BP_ExoA"/>
    <property type="match status" value="1"/>
</dbReference>
<organism evidence="2 3">
    <name type="scientific">Terrimesophilobacter mesophilus</name>
    <dbReference type="NCBI Taxonomy" id="433647"/>
    <lineage>
        <taxon>Bacteria</taxon>
        <taxon>Bacillati</taxon>
        <taxon>Actinomycetota</taxon>
        <taxon>Actinomycetes</taxon>
        <taxon>Micrococcales</taxon>
        <taxon>Microbacteriaceae</taxon>
        <taxon>Terrimesophilobacter</taxon>
    </lineage>
</organism>
<sequence>MASTAQPHPAVSYVMPVLNEFDYIETAIRTVLDQDYPGETELVIALGPSTDGTTELVRRLASADKRIHTVENPDADIPVGLNLAIRASSNPIVVRVDAHSQLEPGYTSAAVATLERTGAANVGGVMFAKGTTPFQSSVARAYNSPFGLGGARYHGGAKEGPAESAYLGVFRREALEKAGLFDETIRRGEDWELNLRIRWGGGTVWFDPDLKVTYWPRENWPKLARQFFATGVWRAELVRRIRGRNPWRFYAPPLLVLSLIVCIVVAVLQLTGVLHGRLGLAACLVYLAPILYFALVIWVALTQDVVKPWRDRWLFLIVLPTMHISWGTGFLLGVIRGAGDTNDTSRTGA</sequence>
<feature type="domain" description="Glycosyltransferase 2-like" evidence="1">
    <location>
        <begin position="12"/>
        <end position="177"/>
    </location>
</feature>
<dbReference type="EMBL" id="SOFI01000003">
    <property type="protein sequence ID" value="TFB80560.1"/>
    <property type="molecule type" value="Genomic_DNA"/>
</dbReference>
<protein>
    <submittedName>
        <fullName evidence="2">Glycosyltransferase family 2 protein</fullName>
    </submittedName>
</protein>
<comment type="caution">
    <text evidence="2">The sequence shown here is derived from an EMBL/GenBank/DDBJ whole genome shotgun (WGS) entry which is preliminary data.</text>
</comment>
<dbReference type="InterPro" id="IPR050834">
    <property type="entry name" value="Glycosyltransf_2"/>
</dbReference>
<dbReference type="SUPFAM" id="SSF53448">
    <property type="entry name" value="Nucleotide-diphospho-sugar transferases"/>
    <property type="match status" value="1"/>
</dbReference>
<dbReference type="Pfam" id="PF00535">
    <property type="entry name" value="Glycos_transf_2"/>
    <property type="match status" value="1"/>
</dbReference>
<evidence type="ECO:0000313" key="2">
    <source>
        <dbReference type="EMBL" id="TFB80560.1"/>
    </source>
</evidence>
<dbReference type="InterPro" id="IPR029044">
    <property type="entry name" value="Nucleotide-diphossugar_trans"/>
</dbReference>